<dbReference type="Pfam" id="PF00067">
    <property type="entry name" value="p450"/>
    <property type="match status" value="1"/>
</dbReference>
<keyword evidence="3 7" id="KW-0349">Heme</keyword>
<accession>A0ABR1SPQ3</accession>
<sequence>MDGFMGSMYLFRFSPQFSVLVPLATAFADYLPPKLAILFRELKETIPAHIKRATENRQAGTMTIFSELLDSDLPESEKTVFRFTGDDFSLTAGGTETTAMVLTKVGYYLLTQPQVRARHVHVLEGAQQQMEGENPLSWASLEQIPYLYGVVNETLRLSYGICCRLVRIARTEDLVYYQKEGLEYFIPRGTPIGMSSYLTHHDEDIFPDSYEFLPERWIMPKGERNTALEKHLVPFGKGSRICLGMK</sequence>
<evidence type="ECO:0000256" key="6">
    <source>
        <dbReference type="ARBA" id="ARBA00023033"/>
    </source>
</evidence>
<protein>
    <submittedName>
        <fullName evidence="8">Cytochrome P450</fullName>
    </submittedName>
</protein>
<dbReference type="InterPro" id="IPR036396">
    <property type="entry name" value="Cyt_P450_sf"/>
</dbReference>
<dbReference type="Gene3D" id="1.10.630.10">
    <property type="entry name" value="Cytochrome P450"/>
    <property type="match status" value="1"/>
</dbReference>
<dbReference type="InterPro" id="IPR001128">
    <property type="entry name" value="Cyt_P450"/>
</dbReference>
<dbReference type="InterPro" id="IPR050121">
    <property type="entry name" value="Cytochrome_P450_monoxygenase"/>
</dbReference>
<keyword evidence="5 7" id="KW-0408">Iron</keyword>
<dbReference type="Proteomes" id="UP001396898">
    <property type="component" value="Unassembled WGS sequence"/>
</dbReference>
<gene>
    <name evidence="8" type="ORF">PG991_001899</name>
</gene>
<dbReference type="PROSITE" id="PS00086">
    <property type="entry name" value="CYTOCHROME_P450"/>
    <property type="match status" value="1"/>
</dbReference>
<evidence type="ECO:0000256" key="7">
    <source>
        <dbReference type="RuleBase" id="RU000461"/>
    </source>
</evidence>
<dbReference type="EMBL" id="JAQQWI010000005">
    <property type="protein sequence ID" value="KAK8035826.1"/>
    <property type="molecule type" value="Genomic_DNA"/>
</dbReference>
<comment type="caution">
    <text evidence="8">The sequence shown here is derived from an EMBL/GenBank/DDBJ whole genome shotgun (WGS) entry which is preliminary data.</text>
</comment>
<keyword evidence="6 7" id="KW-0503">Monooxygenase</keyword>
<evidence type="ECO:0000256" key="3">
    <source>
        <dbReference type="ARBA" id="ARBA00022617"/>
    </source>
</evidence>
<comment type="cofactor">
    <cofactor evidence="1">
        <name>heme</name>
        <dbReference type="ChEBI" id="CHEBI:30413"/>
    </cofactor>
</comment>
<evidence type="ECO:0000256" key="2">
    <source>
        <dbReference type="ARBA" id="ARBA00010617"/>
    </source>
</evidence>
<organism evidence="8 9">
    <name type="scientific">Apiospora marii</name>
    <dbReference type="NCBI Taxonomy" id="335849"/>
    <lineage>
        <taxon>Eukaryota</taxon>
        <taxon>Fungi</taxon>
        <taxon>Dikarya</taxon>
        <taxon>Ascomycota</taxon>
        <taxon>Pezizomycotina</taxon>
        <taxon>Sordariomycetes</taxon>
        <taxon>Xylariomycetidae</taxon>
        <taxon>Amphisphaeriales</taxon>
        <taxon>Apiosporaceae</taxon>
        <taxon>Apiospora</taxon>
    </lineage>
</organism>
<name>A0ABR1SPQ3_9PEZI</name>
<evidence type="ECO:0000256" key="5">
    <source>
        <dbReference type="ARBA" id="ARBA00023004"/>
    </source>
</evidence>
<evidence type="ECO:0000256" key="1">
    <source>
        <dbReference type="ARBA" id="ARBA00001971"/>
    </source>
</evidence>
<proteinExistence type="inferred from homology"/>
<dbReference type="PRINTS" id="PR00465">
    <property type="entry name" value="EP450IV"/>
</dbReference>
<evidence type="ECO:0000313" key="9">
    <source>
        <dbReference type="Proteomes" id="UP001396898"/>
    </source>
</evidence>
<keyword evidence="7" id="KW-0560">Oxidoreductase</keyword>
<dbReference type="PANTHER" id="PTHR24305:SF147">
    <property type="entry name" value="P450, PUTATIVE (EUROFUNG)-RELATED"/>
    <property type="match status" value="1"/>
</dbReference>
<dbReference type="PANTHER" id="PTHR24305">
    <property type="entry name" value="CYTOCHROME P450"/>
    <property type="match status" value="1"/>
</dbReference>
<dbReference type="PRINTS" id="PR00385">
    <property type="entry name" value="P450"/>
</dbReference>
<evidence type="ECO:0000256" key="4">
    <source>
        <dbReference type="ARBA" id="ARBA00022723"/>
    </source>
</evidence>
<keyword evidence="4 7" id="KW-0479">Metal-binding</keyword>
<keyword evidence="9" id="KW-1185">Reference proteome</keyword>
<reference evidence="8 9" key="1">
    <citation type="submission" date="2023-01" db="EMBL/GenBank/DDBJ databases">
        <title>Analysis of 21 Apiospora genomes using comparative genomics revels a genus with tremendous synthesis potential of carbohydrate active enzymes and secondary metabolites.</title>
        <authorList>
            <person name="Sorensen T."/>
        </authorList>
    </citation>
    <scope>NUCLEOTIDE SEQUENCE [LARGE SCALE GENOMIC DNA]</scope>
    <source>
        <strain evidence="8 9">CBS 20057</strain>
    </source>
</reference>
<evidence type="ECO:0000313" key="8">
    <source>
        <dbReference type="EMBL" id="KAK8035826.1"/>
    </source>
</evidence>
<dbReference type="InterPro" id="IPR002403">
    <property type="entry name" value="Cyt_P450_E_grp-IV"/>
</dbReference>
<comment type="similarity">
    <text evidence="2 7">Belongs to the cytochrome P450 family.</text>
</comment>
<dbReference type="SUPFAM" id="SSF48264">
    <property type="entry name" value="Cytochrome P450"/>
    <property type="match status" value="1"/>
</dbReference>
<dbReference type="InterPro" id="IPR017972">
    <property type="entry name" value="Cyt_P450_CS"/>
</dbReference>